<evidence type="ECO:0000313" key="2">
    <source>
        <dbReference type="Proteomes" id="UP000570493"/>
    </source>
</evidence>
<dbReference type="EMBL" id="JABBMT010000022">
    <property type="protein sequence ID" value="NMM41761.1"/>
    <property type="molecule type" value="Genomic_DNA"/>
</dbReference>
<gene>
    <name evidence="1" type="ORF">HHO47_13285</name>
</gene>
<dbReference type="RefSeq" id="WP_169020727.1">
    <property type="nucleotide sequence ID" value="NZ_JABBMT010000022.1"/>
</dbReference>
<protein>
    <submittedName>
        <fullName evidence="1">Uncharacterized protein</fullName>
    </submittedName>
</protein>
<name>A0A7Y0DW11_9GAMM</name>
<dbReference type="Proteomes" id="UP000570493">
    <property type="component" value="Unassembled WGS sequence"/>
</dbReference>
<reference evidence="1" key="1">
    <citation type="submission" date="2020-04" db="EMBL/GenBank/DDBJ databases">
        <title>Genome Sequencing for Pseudoaltermonas arctica.</title>
        <authorList>
            <person name="Elkins N.S."/>
        </authorList>
    </citation>
    <scope>NUCLEOTIDE SEQUENCE [LARGE SCALE GENOMIC DNA]</scope>
    <source>
        <strain evidence="1">NEC-BIFX-2020_0012</strain>
    </source>
</reference>
<accession>A0A7Y0DW11</accession>
<keyword evidence="2" id="KW-1185">Reference proteome</keyword>
<evidence type="ECO:0000313" key="1">
    <source>
        <dbReference type="EMBL" id="NMM41761.1"/>
    </source>
</evidence>
<comment type="caution">
    <text evidence="1">The sequence shown here is derived from an EMBL/GenBank/DDBJ whole genome shotgun (WGS) entry which is preliminary data.</text>
</comment>
<dbReference type="AlphaFoldDB" id="A0A7Y0DW11"/>
<proteinExistence type="predicted"/>
<organism evidence="1 2">
    <name type="scientific">Pseudoalteromonas arctica</name>
    <dbReference type="NCBI Taxonomy" id="394751"/>
    <lineage>
        <taxon>Bacteria</taxon>
        <taxon>Pseudomonadati</taxon>
        <taxon>Pseudomonadota</taxon>
        <taxon>Gammaproteobacteria</taxon>
        <taxon>Alteromonadales</taxon>
        <taxon>Pseudoalteromonadaceae</taxon>
        <taxon>Pseudoalteromonas</taxon>
    </lineage>
</organism>
<sequence>MTINWDEFDSEIDLIIENSAEATDEKLASSISSITRMTDEEVKELFPSPADVKKLTELMKIVKSSQNRNEKINNIVAKSEELGGVILSLLQKFA</sequence>